<protein>
    <submittedName>
        <fullName evidence="2">Uncharacterized protein</fullName>
    </submittedName>
</protein>
<evidence type="ECO:0000313" key="2">
    <source>
        <dbReference type="EMBL" id="VVQ10604.1"/>
    </source>
</evidence>
<reference evidence="2 3" key="1">
    <citation type="submission" date="2019-09" db="EMBL/GenBank/DDBJ databases">
        <authorList>
            <person name="Chandra G."/>
            <person name="Truman W A."/>
        </authorList>
    </citation>
    <scope>NUCLEOTIDE SEQUENCE [LARGE SCALE GENOMIC DNA]</scope>
    <source>
        <strain evidence="2">PS938</strain>
    </source>
</reference>
<feature type="transmembrane region" description="Helical" evidence="1">
    <location>
        <begin position="15"/>
        <end position="33"/>
    </location>
</feature>
<evidence type="ECO:0000313" key="3">
    <source>
        <dbReference type="Proteomes" id="UP000327191"/>
    </source>
</evidence>
<dbReference type="Proteomes" id="UP000327191">
    <property type="component" value="Unassembled WGS sequence"/>
</dbReference>
<organism evidence="2 3">
    <name type="scientific">Pseudomonas fluorescens</name>
    <dbReference type="NCBI Taxonomy" id="294"/>
    <lineage>
        <taxon>Bacteria</taxon>
        <taxon>Pseudomonadati</taxon>
        <taxon>Pseudomonadota</taxon>
        <taxon>Gammaproteobacteria</taxon>
        <taxon>Pseudomonadales</taxon>
        <taxon>Pseudomonadaceae</taxon>
        <taxon>Pseudomonas</taxon>
    </lineage>
</organism>
<sequence length="42" mass="4836" precursor="true">MDVNDDVGCLNQRGVLVFFASRLAPTNVCYVILNKKEMELYR</sequence>
<gene>
    <name evidence="2" type="ORF">PS938_03562</name>
</gene>
<name>A0A5E7USM7_PSEFL</name>
<dbReference type="AlphaFoldDB" id="A0A5E7USM7"/>
<keyword evidence="1" id="KW-0472">Membrane</keyword>
<keyword evidence="1" id="KW-0812">Transmembrane</keyword>
<evidence type="ECO:0000256" key="1">
    <source>
        <dbReference type="SAM" id="Phobius"/>
    </source>
</evidence>
<proteinExistence type="predicted"/>
<accession>A0A5E7USM7</accession>
<keyword evidence="1" id="KW-1133">Transmembrane helix</keyword>
<dbReference type="EMBL" id="CABVJE010000015">
    <property type="protein sequence ID" value="VVQ10604.1"/>
    <property type="molecule type" value="Genomic_DNA"/>
</dbReference>